<proteinExistence type="predicted"/>
<evidence type="ECO:0000313" key="2">
    <source>
        <dbReference type="EMBL" id="RNF34051.1"/>
    </source>
</evidence>
<dbReference type="OrthoDB" id="7982727at2"/>
<gene>
    <name evidence="2" type="ORF">A7A09_014245</name>
</gene>
<evidence type="ECO:0000313" key="3">
    <source>
        <dbReference type="Proteomes" id="UP000238137"/>
    </source>
</evidence>
<name>A0A422QVU8_9RHOB</name>
<keyword evidence="3" id="KW-1185">Reference proteome</keyword>
<dbReference type="Proteomes" id="UP000238137">
    <property type="component" value="Unassembled WGS sequence"/>
</dbReference>
<accession>A0A422QVU8</accession>
<dbReference type="Pfam" id="PF08722">
    <property type="entry name" value="Tn7_TnsA-like_N"/>
    <property type="match status" value="1"/>
</dbReference>
<dbReference type="InterPro" id="IPR014833">
    <property type="entry name" value="TnsA_N"/>
</dbReference>
<feature type="domain" description="TnsA endonuclease N-terminal" evidence="1">
    <location>
        <begin position="63"/>
        <end position="119"/>
    </location>
</feature>
<comment type="caution">
    <text evidence="2">The sequence shown here is derived from an EMBL/GenBank/DDBJ whole genome shotgun (WGS) entry which is preliminary data.</text>
</comment>
<dbReference type="EMBL" id="PXNQ02000008">
    <property type="protein sequence ID" value="RNF34051.1"/>
    <property type="molecule type" value="Genomic_DNA"/>
</dbReference>
<evidence type="ECO:0000259" key="1">
    <source>
        <dbReference type="Pfam" id="PF08722"/>
    </source>
</evidence>
<dbReference type="AlphaFoldDB" id="A0A422QVU8"/>
<organism evidence="2 3">
    <name type="scientific">Paracoccus methylarcula</name>
    <dbReference type="NCBI Taxonomy" id="72022"/>
    <lineage>
        <taxon>Bacteria</taxon>
        <taxon>Pseudomonadati</taxon>
        <taxon>Pseudomonadota</taxon>
        <taxon>Alphaproteobacteria</taxon>
        <taxon>Rhodobacterales</taxon>
        <taxon>Paracoccaceae</taxon>
        <taxon>Paracoccus</taxon>
    </lineage>
</organism>
<dbReference type="RefSeq" id="WP_123225493.1">
    <property type="nucleotide sequence ID" value="NZ_PXNQ02000008.1"/>
</dbReference>
<reference evidence="2" key="1">
    <citation type="submission" date="2018-05" db="EMBL/GenBank/DDBJ databases">
        <title>Reclassification of Methylarcula marina and Methylarcula terricola as Paracoccus methylarcula sp.nov., comb.nov. and Paracoccus terricola comb.nov.</title>
        <authorList>
            <person name="Shmareva M.N."/>
            <person name="Doronina N.V."/>
            <person name="Vasilenko O.V."/>
            <person name="Tarlachkov S.V."/>
            <person name="Trotsenko Y.A."/>
        </authorList>
    </citation>
    <scope>NUCLEOTIDE SEQUENCE [LARGE SCALE GENOMIC DNA]</scope>
    <source>
        <strain evidence="2">VKM B-2159</strain>
    </source>
</reference>
<sequence>MFDQEFDGFVLPEPSRATRPVSWRSRGSCRGTVVLRLQERRQVVVYESLLELMCILLITTRGDVIDVWDQPSAIKFVRPDGSAHSHTPDYLVEFSDGTRYAVAVKPADRVKQRDFDIELSYVAASMPLEYADDMILMSETDFTRAQALNAARYHEFSKTPDNEADKKLAAVIRQHKEPQTVASLMERIDLAGRGFRAAFRAIIEGRLKKVAHGKIGLQTLVVAEEAA</sequence>
<protein>
    <recommendedName>
        <fullName evidence="1">TnsA endonuclease N-terminal domain-containing protein</fullName>
    </recommendedName>
</protein>